<evidence type="ECO:0000259" key="7">
    <source>
        <dbReference type="Pfam" id="PF04239"/>
    </source>
</evidence>
<dbReference type="PANTHER" id="PTHR34582:SF6">
    <property type="entry name" value="UPF0702 TRANSMEMBRANE PROTEIN YCAP"/>
    <property type="match status" value="1"/>
</dbReference>
<reference evidence="9 10" key="1">
    <citation type="submission" date="2023-05" db="EMBL/GenBank/DDBJ databases">
        <title>Streptantibioticus silvisoli sp. nov., acidotolerant actinomycetes 1 from pine litter.</title>
        <authorList>
            <person name="Swiecimska M."/>
            <person name="Golinska P."/>
            <person name="Sangal V."/>
            <person name="Wachnowicz B."/>
            <person name="Goodfellow M."/>
        </authorList>
    </citation>
    <scope>NUCLEOTIDE SEQUENCE [LARGE SCALE GENOMIC DNA]</scope>
    <source>
        <strain evidence="9 10">DSM 42109</strain>
    </source>
</reference>
<dbReference type="Gene3D" id="3.30.240.20">
    <property type="entry name" value="bsu07140 like domains"/>
    <property type="match status" value="1"/>
</dbReference>
<evidence type="ECO:0000313" key="10">
    <source>
        <dbReference type="Proteomes" id="UP001214441"/>
    </source>
</evidence>
<protein>
    <submittedName>
        <fullName evidence="9">DUF421 domain-containing protein</fullName>
    </submittedName>
</protein>
<feature type="domain" description="YetF C-terminal" evidence="7">
    <location>
        <begin position="91"/>
        <end position="159"/>
    </location>
</feature>
<dbReference type="Proteomes" id="UP001214441">
    <property type="component" value="Unassembled WGS sequence"/>
</dbReference>
<keyword evidence="10" id="KW-1185">Reference proteome</keyword>
<dbReference type="InterPro" id="IPR007353">
    <property type="entry name" value="DUF421"/>
</dbReference>
<keyword evidence="5" id="KW-1133">Transmembrane helix</keyword>
<proteinExistence type="inferred from homology"/>
<keyword evidence="6" id="KW-0472">Membrane</keyword>
<comment type="subcellular location">
    <subcellularLocation>
        <location evidence="1">Cell membrane</location>
        <topology evidence="1">Multi-pass membrane protein</topology>
    </subcellularLocation>
</comment>
<keyword evidence="4" id="KW-0812">Transmembrane</keyword>
<evidence type="ECO:0000313" key="9">
    <source>
        <dbReference type="EMBL" id="MDJ1131021.1"/>
    </source>
</evidence>
<dbReference type="Pfam" id="PF04239">
    <property type="entry name" value="DUF421"/>
    <property type="match status" value="1"/>
</dbReference>
<organism evidence="9 10">
    <name type="scientific">Streptomyces iconiensis</name>
    <dbReference type="NCBI Taxonomy" id="1384038"/>
    <lineage>
        <taxon>Bacteria</taxon>
        <taxon>Bacillati</taxon>
        <taxon>Actinomycetota</taxon>
        <taxon>Actinomycetes</taxon>
        <taxon>Kitasatosporales</taxon>
        <taxon>Streptomycetaceae</taxon>
        <taxon>Streptomyces</taxon>
    </lineage>
</organism>
<accession>A0ABT6ZQR0</accession>
<evidence type="ECO:0000259" key="8">
    <source>
        <dbReference type="Pfam" id="PF20730"/>
    </source>
</evidence>
<comment type="caution">
    <text evidence="9">The sequence shown here is derived from an EMBL/GenBank/DDBJ whole genome shotgun (WGS) entry which is preliminary data.</text>
</comment>
<comment type="similarity">
    <text evidence="2">Belongs to the UPF0702 family.</text>
</comment>
<evidence type="ECO:0000256" key="5">
    <source>
        <dbReference type="ARBA" id="ARBA00022989"/>
    </source>
</evidence>
<evidence type="ECO:0000256" key="3">
    <source>
        <dbReference type="ARBA" id="ARBA00022475"/>
    </source>
</evidence>
<feature type="domain" description="YetF-like N-terminal transmembrane" evidence="8">
    <location>
        <begin position="14"/>
        <end position="72"/>
    </location>
</feature>
<name>A0ABT6ZQR0_9ACTN</name>
<keyword evidence="3" id="KW-1003">Cell membrane</keyword>
<dbReference type="InterPro" id="IPR023090">
    <property type="entry name" value="UPF0702_alpha/beta_dom_sf"/>
</dbReference>
<evidence type="ECO:0000256" key="4">
    <source>
        <dbReference type="ARBA" id="ARBA00022692"/>
    </source>
</evidence>
<evidence type="ECO:0000256" key="2">
    <source>
        <dbReference type="ARBA" id="ARBA00006448"/>
    </source>
</evidence>
<dbReference type="Pfam" id="PF20730">
    <property type="entry name" value="YetF_N"/>
    <property type="match status" value="1"/>
</dbReference>
<dbReference type="RefSeq" id="WP_274042231.1">
    <property type="nucleotide sequence ID" value="NZ_JANCPR020000003.1"/>
</dbReference>
<sequence length="187" mass="20286">MWEAMFESGIPYAEKAVRTVLVYLSIVVLLRLAGKRELAQVNTFDLVVMLLLSNVVQNAVIGPDTSVSGAVFGAAVLAGSNALLVRAVARYPRLNKLFESAPLTLARGGRYDMSAVRRVGLRLPDLAVAIRKQGGDHVSETSSVTLEPGGTLLVRLTEDDQSADKADIKELRAALKRLERRLDDTAR</sequence>
<dbReference type="EMBL" id="JANCPR020000003">
    <property type="protein sequence ID" value="MDJ1131021.1"/>
    <property type="molecule type" value="Genomic_DNA"/>
</dbReference>
<evidence type="ECO:0000256" key="1">
    <source>
        <dbReference type="ARBA" id="ARBA00004651"/>
    </source>
</evidence>
<dbReference type="PANTHER" id="PTHR34582">
    <property type="entry name" value="UPF0702 TRANSMEMBRANE PROTEIN YCAP"/>
    <property type="match status" value="1"/>
</dbReference>
<gene>
    <name evidence="9" type="ORF">NMN56_003445</name>
</gene>
<evidence type="ECO:0000256" key="6">
    <source>
        <dbReference type="ARBA" id="ARBA00023136"/>
    </source>
</evidence>
<dbReference type="InterPro" id="IPR048454">
    <property type="entry name" value="YetF_N"/>
</dbReference>